<evidence type="ECO:0000256" key="4">
    <source>
        <dbReference type="ARBA" id="ARBA00022729"/>
    </source>
</evidence>
<dbReference type="OrthoDB" id="1929172at2759"/>
<keyword evidence="4 10" id="KW-0732">Signal</keyword>
<evidence type="ECO:0000256" key="1">
    <source>
        <dbReference type="ARBA" id="ARBA00004479"/>
    </source>
</evidence>
<evidence type="ECO:0000256" key="3">
    <source>
        <dbReference type="ARBA" id="ARBA00022692"/>
    </source>
</evidence>
<dbReference type="EMBL" id="CP014503">
    <property type="protein sequence ID" value="ANB15830.1"/>
    <property type="molecule type" value="Genomic_DNA"/>
</dbReference>
<dbReference type="KEGG" id="slb:AWJ20_3474"/>
<feature type="signal peptide" evidence="10">
    <location>
        <begin position="1"/>
        <end position="19"/>
    </location>
</feature>
<keyword evidence="13" id="KW-1185">Reference proteome</keyword>
<dbReference type="RefSeq" id="XP_018738307.1">
    <property type="nucleotide sequence ID" value="XM_018880493.1"/>
</dbReference>
<dbReference type="Pfam" id="PF01105">
    <property type="entry name" value="EMP24_GP25L"/>
    <property type="match status" value="1"/>
</dbReference>
<protein>
    <submittedName>
        <fullName evidence="12">Erp3p</fullName>
    </submittedName>
</protein>
<evidence type="ECO:0000313" key="12">
    <source>
        <dbReference type="EMBL" id="ANB15830.1"/>
    </source>
</evidence>
<evidence type="ECO:0000256" key="8">
    <source>
        <dbReference type="RuleBase" id="RU003827"/>
    </source>
</evidence>
<sequence length="207" mass="22874">MKLLHTGSVLAALSSVVLSFPLTVKVPANDIECYYGQVHTVGAKVGFSYAVQAGGSFDIDLTIRGPDKRVIYEQPKDSQGEFAFAASSPGEYEFCFSNDMSTFSEKTVEFDISIDTDIKASLPSSVGVGDTDRVEQSISTIEDRTSSMLRSLHYYKTRNNRNESTVKSTEARIFYFSIFEVLLMVGMGVLHVTIVQLFFTGSRKQLV</sequence>
<feature type="transmembrane region" description="Helical" evidence="9">
    <location>
        <begin position="173"/>
        <end position="199"/>
    </location>
</feature>
<evidence type="ECO:0000256" key="10">
    <source>
        <dbReference type="SAM" id="SignalP"/>
    </source>
</evidence>
<proteinExistence type="inferred from homology"/>
<dbReference type="InterPro" id="IPR009038">
    <property type="entry name" value="GOLD_dom"/>
</dbReference>
<evidence type="ECO:0000313" key="13">
    <source>
        <dbReference type="Proteomes" id="UP000189580"/>
    </source>
</evidence>
<evidence type="ECO:0000256" key="9">
    <source>
        <dbReference type="SAM" id="Phobius"/>
    </source>
</evidence>
<name>A0A161HI07_9ASCO</name>
<keyword evidence="3 8" id="KW-0812">Transmembrane</keyword>
<dbReference type="Proteomes" id="UP000189580">
    <property type="component" value="Chromosome b"/>
</dbReference>
<comment type="similarity">
    <text evidence="2 8">Belongs to the EMP24/GP25L family.</text>
</comment>
<evidence type="ECO:0000256" key="7">
    <source>
        <dbReference type="ARBA" id="ARBA00037847"/>
    </source>
</evidence>
<comment type="subcellular location">
    <subcellularLocation>
        <location evidence="7">Endomembrane system</location>
        <topology evidence="7">Single-pass membrane protein</topology>
    </subcellularLocation>
    <subcellularLocation>
        <location evidence="1 8">Membrane</location>
        <topology evidence="1 8">Single-pass type I membrane protein</topology>
    </subcellularLocation>
</comment>
<evidence type="ECO:0000256" key="6">
    <source>
        <dbReference type="ARBA" id="ARBA00023136"/>
    </source>
</evidence>
<dbReference type="GeneID" id="30035500"/>
<evidence type="ECO:0000256" key="2">
    <source>
        <dbReference type="ARBA" id="ARBA00007104"/>
    </source>
</evidence>
<keyword evidence="6 9" id="KW-0472">Membrane</keyword>
<dbReference type="GO" id="GO:0012505">
    <property type="term" value="C:endomembrane system"/>
    <property type="evidence" value="ECO:0007669"/>
    <property type="project" value="UniProtKB-SubCell"/>
</dbReference>
<dbReference type="SMART" id="SM01190">
    <property type="entry name" value="EMP24_GP25L"/>
    <property type="match status" value="1"/>
</dbReference>
<gene>
    <name evidence="12" type="primary">ERP3</name>
    <name evidence="12" type="ORF">AWJ20_3474</name>
</gene>
<keyword evidence="5 9" id="KW-1133">Transmembrane helix</keyword>
<organism evidence="12 13">
    <name type="scientific">Sugiyamaella lignohabitans</name>
    <dbReference type="NCBI Taxonomy" id="796027"/>
    <lineage>
        <taxon>Eukaryota</taxon>
        <taxon>Fungi</taxon>
        <taxon>Dikarya</taxon>
        <taxon>Ascomycota</taxon>
        <taxon>Saccharomycotina</taxon>
        <taxon>Dipodascomycetes</taxon>
        <taxon>Dipodascales</taxon>
        <taxon>Trichomonascaceae</taxon>
        <taxon>Sugiyamaella</taxon>
    </lineage>
</organism>
<feature type="domain" description="GOLD" evidence="11">
    <location>
        <begin position="31"/>
        <end position="114"/>
    </location>
</feature>
<dbReference type="SUPFAM" id="SSF101576">
    <property type="entry name" value="Supernatant protein factor (SPF), C-terminal domain"/>
    <property type="match status" value="1"/>
</dbReference>
<dbReference type="GO" id="GO:0016020">
    <property type="term" value="C:membrane"/>
    <property type="evidence" value="ECO:0007669"/>
    <property type="project" value="UniProtKB-SubCell"/>
</dbReference>
<reference evidence="12 13" key="1">
    <citation type="submission" date="2016-02" db="EMBL/GenBank/DDBJ databases">
        <title>Complete genome sequence and transcriptome regulation of the pentose utilising yeast Sugiyamaella lignohabitans.</title>
        <authorList>
            <person name="Bellasio M."/>
            <person name="Peymann A."/>
            <person name="Valli M."/>
            <person name="Sipitzky M."/>
            <person name="Graf A."/>
            <person name="Sauer M."/>
            <person name="Marx H."/>
            <person name="Mattanovich D."/>
        </authorList>
    </citation>
    <scope>NUCLEOTIDE SEQUENCE [LARGE SCALE GENOMIC DNA]</scope>
    <source>
        <strain evidence="12 13">CBS 10342</strain>
    </source>
</reference>
<accession>A0A161HI07</accession>
<dbReference type="InterPro" id="IPR036598">
    <property type="entry name" value="GOLD_dom_sf"/>
</dbReference>
<evidence type="ECO:0000259" key="11">
    <source>
        <dbReference type="PROSITE" id="PS50866"/>
    </source>
</evidence>
<evidence type="ECO:0000256" key="5">
    <source>
        <dbReference type="ARBA" id="ARBA00022989"/>
    </source>
</evidence>
<dbReference type="AlphaFoldDB" id="A0A161HI07"/>
<feature type="chain" id="PRO_5007822671" evidence="10">
    <location>
        <begin position="20"/>
        <end position="207"/>
    </location>
</feature>
<dbReference type="InterPro" id="IPR015720">
    <property type="entry name" value="Emp24-like"/>
</dbReference>
<dbReference type="PANTHER" id="PTHR22811">
    <property type="entry name" value="TRANSMEMBRANE EMP24 DOMAIN-CONTAINING PROTEIN"/>
    <property type="match status" value="1"/>
</dbReference>
<dbReference type="PROSITE" id="PS50866">
    <property type="entry name" value="GOLD"/>
    <property type="match status" value="1"/>
</dbReference>